<dbReference type="RefSeq" id="WP_005391922.1">
    <property type="nucleotide sequence ID" value="NZ_CP066007.1"/>
</dbReference>
<dbReference type="OrthoDB" id="4410789at2"/>
<keyword evidence="1" id="KW-0472">Membrane</keyword>
<dbReference type="EMBL" id="CP069534">
    <property type="protein sequence ID" value="QRP71447.1"/>
    <property type="molecule type" value="Genomic_DNA"/>
</dbReference>
<accession>A0A7T4EER8</accession>
<evidence type="ECO:0000313" key="2">
    <source>
        <dbReference type="EMBL" id="QQB46042.1"/>
    </source>
</evidence>
<evidence type="ECO:0000313" key="4">
    <source>
        <dbReference type="Proteomes" id="UP000596145"/>
    </source>
</evidence>
<gene>
    <name evidence="2" type="ORF">I6I10_11380</name>
    <name evidence="3" type="ORF">I6J21_04745</name>
</gene>
<dbReference type="Proteomes" id="UP000617681">
    <property type="component" value="Chromosome"/>
</dbReference>
<name>A0A7T4EER8_9CORY</name>
<reference evidence="2 4" key="1">
    <citation type="submission" date="2020-12" db="EMBL/GenBank/DDBJ databases">
        <title>FDA dAtabase for Regulatory Grade micrObial Sequences (FDA-ARGOS): Supporting development and validation of Infectious Disease Dx tests.</title>
        <authorList>
            <person name="Sproer C."/>
            <person name="Gronow S."/>
            <person name="Severitt S."/>
            <person name="Schroder I."/>
            <person name="Tallon L."/>
            <person name="Sadzewicz L."/>
            <person name="Zhao X."/>
            <person name="Boylan J."/>
            <person name="Ott S."/>
            <person name="Bowen H."/>
            <person name="Vavikolanu K."/>
            <person name="Mehta A."/>
            <person name="Aluvathingal J."/>
            <person name="Nadendla S."/>
            <person name="Lowell S."/>
            <person name="Myers T."/>
            <person name="Yan Y."/>
            <person name="Sichtig H."/>
        </authorList>
    </citation>
    <scope>NUCLEOTIDE SEQUENCE [LARGE SCALE GENOMIC DNA]</scope>
    <source>
        <strain evidence="2 4">FDAARGOS_1053</strain>
        <strain evidence="3">FDAARGOS_1191</strain>
    </source>
</reference>
<organism evidence="2 4">
    <name type="scientific">Corynebacterium glucuronolyticum</name>
    <dbReference type="NCBI Taxonomy" id="39791"/>
    <lineage>
        <taxon>Bacteria</taxon>
        <taxon>Bacillati</taxon>
        <taxon>Actinomycetota</taxon>
        <taxon>Actinomycetes</taxon>
        <taxon>Mycobacteriales</taxon>
        <taxon>Corynebacteriaceae</taxon>
        <taxon>Corynebacterium</taxon>
    </lineage>
</organism>
<evidence type="ECO:0000313" key="3">
    <source>
        <dbReference type="EMBL" id="QRP71447.1"/>
    </source>
</evidence>
<sequence length="120" mass="13016">MRNRKGIGTAYVWLSLFAAISALLEVVYLGAKVPYTVVVAFLFTMVLSRTSRLWTSSRLVAGVPLVVWLAVVGILVWLAPQRPDILLPVGPRTIALIGAGVCGGLWPLITMAEDNPDVER</sequence>
<feature type="transmembrane region" description="Helical" evidence="1">
    <location>
        <begin position="7"/>
        <end position="24"/>
    </location>
</feature>
<proteinExistence type="predicted"/>
<keyword evidence="1" id="KW-1133">Transmembrane helix</keyword>
<feature type="transmembrane region" description="Helical" evidence="1">
    <location>
        <begin position="59"/>
        <end position="79"/>
    </location>
</feature>
<evidence type="ECO:0000256" key="1">
    <source>
        <dbReference type="SAM" id="Phobius"/>
    </source>
</evidence>
<dbReference type="GeneID" id="92759704"/>
<dbReference type="EMBL" id="CP066007">
    <property type="protein sequence ID" value="QQB46042.1"/>
    <property type="molecule type" value="Genomic_DNA"/>
</dbReference>
<dbReference type="AlphaFoldDB" id="A0A7T4EER8"/>
<feature type="transmembrane region" description="Helical" evidence="1">
    <location>
        <begin position="85"/>
        <end position="106"/>
    </location>
</feature>
<feature type="transmembrane region" description="Helical" evidence="1">
    <location>
        <begin position="30"/>
        <end position="47"/>
    </location>
</feature>
<keyword evidence="1" id="KW-0812">Transmembrane</keyword>
<protein>
    <submittedName>
        <fullName evidence="2">Uncharacterized protein</fullName>
    </submittedName>
</protein>
<dbReference type="Proteomes" id="UP000596145">
    <property type="component" value="Chromosome"/>
</dbReference>